<dbReference type="Pfam" id="PF13639">
    <property type="entry name" value="zf-RING_2"/>
    <property type="match status" value="1"/>
</dbReference>
<evidence type="ECO:0000256" key="1">
    <source>
        <dbReference type="ARBA" id="ARBA00022771"/>
    </source>
</evidence>
<dbReference type="AlphaFoldDB" id="A0A210Q2P7"/>
<feature type="compositionally biased region" description="Basic and acidic residues" evidence="4">
    <location>
        <begin position="266"/>
        <end position="287"/>
    </location>
</feature>
<feature type="compositionally biased region" description="Basic and acidic residues" evidence="4">
    <location>
        <begin position="41"/>
        <end position="50"/>
    </location>
</feature>
<feature type="compositionally biased region" description="Basic and acidic residues" evidence="4">
    <location>
        <begin position="16"/>
        <end position="28"/>
    </location>
</feature>
<dbReference type="PANTHER" id="PTHR46400">
    <property type="entry name" value="RING/U-BOX SUPERFAMILY PROTEIN"/>
    <property type="match status" value="1"/>
</dbReference>
<dbReference type="OrthoDB" id="8062037at2759"/>
<dbReference type="GO" id="GO:0016567">
    <property type="term" value="P:protein ubiquitination"/>
    <property type="evidence" value="ECO:0007669"/>
    <property type="project" value="InterPro"/>
</dbReference>
<evidence type="ECO:0000259" key="5">
    <source>
        <dbReference type="PROSITE" id="PS50089"/>
    </source>
</evidence>
<feature type="compositionally biased region" description="Polar residues" evidence="4">
    <location>
        <begin position="53"/>
        <end position="62"/>
    </location>
</feature>
<dbReference type="SUPFAM" id="SSF57850">
    <property type="entry name" value="RING/U-box"/>
    <property type="match status" value="1"/>
</dbReference>
<feature type="compositionally biased region" description="Polar residues" evidence="4">
    <location>
        <begin position="105"/>
        <end position="125"/>
    </location>
</feature>
<gene>
    <name evidence="6" type="ORF">KP79_PYT18102</name>
</gene>
<evidence type="ECO:0000256" key="2">
    <source>
        <dbReference type="ARBA" id="ARBA00022833"/>
    </source>
</evidence>
<dbReference type="GO" id="GO:0046621">
    <property type="term" value="P:negative regulation of organ growth"/>
    <property type="evidence" value="ECO:0007669"/>
    <property type="project" value="InterPro"/>
</dbReference>
<sequence>MDPNGNLFLRVQQKIKEGKKGEDYDGTHRFTPSGVNQQSRNEPHTSKPADEIQGTSSGNNSVIIIPDTPSPVFSRFVGKRGKQVGGKLLNHTSDGYDGTGDGNRGPTNSKTKLSAKSQGSEGTSYKRSRPPREPMLTPEKHSLPWKQNISEGKHNNESVPSSKGVSSFHSKFLDAKSKIALSPGKVKISPYVPSHGIHFKTAFQEMMERNQERSRNESNHAVHNQEQGATKLSHSSSGHSRKQHDPSGLTEPCNHVNKRSAKLSHRNSDKPSHKLTIEQSKGQDSERQHHRKTACNVGQRKSEASSSPKIKRARLDGGFHNKEFYNAYTWPSESSDSDDSEFDSVGSQTLQAMLDHSCNPQTNSPISAAPALNVTPPKVDWPTRVHRVKDGAKECVNHAIAKHVRPKSPVSSLHDITSSRSSNHNPQGPQVDNESSGAHRQEEKLDGNKTKNVHTKVMKSDQREQMSGWFDDGFSRMAESDWSPSVSEESRSHSRKMASERSRSIQLAALESRSNKSKNTYQCPGTDQGYTPAIQNPDLHGSPNQPIICENVKESKAPQNQIEQVEGDEELAKKLQEQMDMEFAMSLQNLENQPPVFGAGVFPHHDMSLPSPVVAYNRGPVAVGQGRWATAQRGRTTSRYPDLDEVEALLRDLDEPEERLLQNYPQSRAITRNAVRPQSGQHFLDDIARINNSLLSMLEGGSPPLARQPRSRRRGQRRIAAPRGFDVGSPAEGNDYEDLLSLAEMLGDVKTKGLTEAQSSRLPVRLYQANSEKQESEDCLICMCEYDQDDRLKMLPCFHEFHEQCIDKWIKGNASCPVCRVEVKLT</sequence>
<feature type="compositionally biased region" description="Basic and acidic residues" evidence="4">
    <location>
        <begin position="437"/>
        <end position="449"/>
    </location>
</feature>
<evidence type="ECO:0000256" key="3">
    <source>
        <dbReference type="PROSITE-ProRule" id="PRU00175"/>
    </source>
</evidence>
<dbReference type="PROSITE" id="PS50089">
    <property type="entry name" value="ZF_RING_2"/>
    <property type="match status" value="1"/>
</dbReference>
<evidence type="ECO:0000313" key="6">
    <source>
        <dbReference type="EMBL" id="OWF42949.1"/>
    </source>
</evidence>
<feature type="domain" description="RING-type" evidence="5">
    <location>
        <begin position="779"/>
        <end position="820"/>
    </location>
</feature>
<dbReference type="EMBL" id="NEDP02005201">
    <property type="protein sequence ID" value="OWF42949.1"/>
    <property type="molecule type" value="Genomic_DNA"/>
</dbReference>
<name>A0A210Q2P7_MIZYE</name>
<feature type="region of interest" description="Disordered" evidence="4">
    <location>
        <begin position="699"/>
        <end position="732"/>
    </location>
</feature>
<proteinExistence type="predicted"/>
<feature type="compositionally biased region" description="Basic residues" evidence="4">
    <location>
        <begin position="256"/>
        <end position="265"/>
    </location>
</feature>
<dbReference type="PANTHER" id="PTHR46400:SF5">
    <property type="entry name" value="RING-TYPE DOMAIN-CONTAINING PROTEIN"/>
    <property type="match status" value="1"/>
</dbReference>
<comment type="caution">
    <text evidence="6">The sequence shown here is derived from an EMBL/GenBank/DDBJ whole genome shotgun (WGS) entry which is preliminary data.</text>
</comment>
<dbReference type="SMART" id="SM00184">
    <property type="entry name" value="RING"/>
    <property type="match status" value="1"/>
</dbReference>
<feature type="compositionally biased region" description="Polar residues" evidence="4">
    <location>
        <begin position="221"/>
        <end position="238"/>
    </location>
</feature>
<feature type="compositionally biased region" description="Polar residues" evidence="4">
    <location>
        <begin position="517"/>
        <end position="529"/>
    </location>
</feature>
<keyword evidence="2" id="KW-0862">Zinc</keyword>
<keyword evidence="1 3" id="KW-0479">Metal-binding</keyword>
<feature type="region of interest" description="Disordered" evidence="4">
    <location>
        <begin position="330"/>
        <end position="546"/>
    </location>
</feature>
<feature type="compositionally biased region" description="Polar residues" evidence="4">
    <location>
        <begin position="157"/>
        <end position="168"/>
    </location>
</feature>
<evidence type="ECO:0000313" key="7">
    <source>
        <dbReference type="Proteomes" id="UP000242188"/>
    </source>
</evidence>
<dbReference type="CDD" id="cd16472">
    <property type="entry name" value="RING-H2_RNF38-like"/>
    <property type="match status" value="1"/>
</dbReference>
<dbReference type="GO" id="GO:0004842">
    <property type="term" value="F:ubiquitin-protein transferase activity"/>
    <property type="evidence" value="ECO:0007669"/>
    <property type="project" value="InterPro"/>
</dbReference>
<feature type="compositionally biased region" description="Basic and acidic residues" evidence="4">
    <location>
        <begin position="488"/>
        <end position="503"/>
    </location>
</feature>
<feature type="region of interest" description="Disordered" evidence="4">
    <location>
        <begin position="16"/>
        <end position="168"/>
    </location>
</feature>
<evidence type="ECO:0000256" key="4">
    <source>
        <dbReference type="SAM" id="MobiDB-lite"/>
    </source>
</evidence>
<dbReference type="STRING" id="6573.A0A210Q2P7"/>
<accession>A0A210Q2P7</accession>
<dbReference type="InterPro" id="IPR033276">
    <property type="entry name" value="BB"/>
</dbReference>
<feature type="compositionally biased region" description="Basic and acidic residues" evidence="4">
    <location>
        <begin position="206"/>
        <end position="220"/>
    </location>
</feature>
<organism evidence="6 7">
    <name type="scientific">Mizuhopecten yessoensis</name>
    <name type="common">Japanese scallop</name>
    <name type="synonym">Patinopecten yessoensis</name>
    <dbReference type="NCBI Taxonomy" id="6573"/>
    <lineage>
        <taxon>Eukaryota</taxon>
        <taxon>Metazoa</taxon>
        <taxon>Spiralia</taxon>
        <taxon>Lophotrochozoa</taxon>
        <taxon>Mollusca</taxon>
        <taxon>Bivalvia</taxon>
        <taxon>Autobranchia</taxon>
        <taxon>Pteriomorphia</taxon>
        <taxon>Pectinida</taxon>
        <taxon>Pectinoidea</taxon>
        <taxon>Pectinidae</taxon>
        <taxon>Mizuhopecten</taxon>
    </lineage>
</organism>
<dbReference type="InterPro" id="IPR013083">
    <property type="entry name" value="Znf_RING/FYVE/PHD"/>
</dbReference>
<dbReference type="Proteomes" id="UP000242188">
    <property type="component" value="Unassembled WGS sequence"/>
</dbReference>
<reference evidence="6 7" key="1">
    <citation type="journal article" date="2017" name="Nat. Ecol. Evol.">
        <title>Scallop genome provides insights into evolution of bilaterian karyotype and development.</title>
        <authorList>
            <person name="Wang S."/>
            <person name="Zhang J."/>
            <person name="Jiao W."/>
            <person name="Li J."/>
            <person name="Xun X."/>
            <person name="Sun Y."/>
            <person name="Guo X."/>
            <person name="Huan P."/>
            <person name="Dong B."/>
            <person name="Zhang L."/>
            <person name="Hu X."/>
            <person name="Sun X."/>
            <person name="Wang J."/>
            <person name="Zhao C."/>
            <person name="Wang Y."/>
            <person name="Wang D."/>
            <person name="Huang X."/>
            <person name="Wang R."/>
            <person name="Lv J."/>
            <person name="Li Y."/>
            <person name="Zhang Z."/>
            <person name="Liu B."/>
            <person name="Lu W."/>
            <person name="Hui Y."/>
            <person name="Liang J."/>
            <person name="Zhou Z."/>
            <person name="Hou R."/>
            <person name="Li X."/>
            <person name="Liu Y."/>
            <person name="Li H."/>
            <person name="Ning X."/>
            <person name="Lin Y."/>
            <person name="Zhao L."/>
            <person name="Xing Q."/>
            <person name="Dou J."/>
            <person name="Li Y."/>
            <person name="Mao J."/>
            <person name="Guo H."/>
            <person name="Dou H."/>
            <person name="Li T."/>
            <person name="Mu C."/>
            <person name="Jiang W."/>
            <person name="Fu Q."/>
            <person name="Fu X."/>
            <person name="Miao Y."/>
            <person name="Liu J."/>
            <person name="Yu Q."/>
            <person name="Li R."/>
            <person name="Liao H."/>
            <person name="Li X."/>
            <person name="Kong Y."/>
            <person name="Jiang Z."/>
            <person name="Chourrout D."/>
            <person name="Li R."/>
            <person name="Bao Z."/>
        </authorList>
    </citation>
    <scope>NUCLEOTIDE SEQUENCE [LARGE SCALE GENOMIC DNA]</scope>
    <source>
        <strain evidence="6 7">PY_sf001</strain>
    </source>
</reference>
<protein>
    <submittedName>
        <fullName evidence="6">RING finger protein 38</fullName>
    </submittedName>
</protein>
<feature type="compositionally biased region" description="Polar residues" evidence="4">
    <location>
        <begin position="409"/>
        <end position="436"/>
    </location>
</feature>
<dbReference type="Gene3D" id="3.30.40.10">
    <property type="entry name" value="Zinc/RING finger domain, C3HC4 (zinc finger)"/>
    <property type="match status" value="1"/>
</dbReference>
<dbReference type="GO" id="GO:0008270">
    <property type="term" value="F:zinc ion binding"/>
    <property type="evidence" value="ECO:0007669"/>
    <property type="project" value="UniProtKB-KW"/>
</dbReference>
<keyword evidence="7" id="KW-1185">Reference proteome</keyword>
<feature type="region of interest" description="Disordered" evidence="4">
    <location>
        <begin position="202"/>
        <end position="318"/>
    </location>
</feature>
<keyword evidence="1 3" id="KW-0863">Zinc-finger</keyword>
<dbReference type="InterPro" id="IPR001841">
    <property type="entry name" value="Znf_RING"/>
</dbReference>